<proteinExistence type="predicted"/>
<sequence length="92" mass="10651">MKMQIDEADLKKLLLMALCSKPFVKLDPKDLFLGNLWRVAPKVAEKILRQNGYEVVESKGRKVIKQKGGEEHEEDSSSEEPVISRKRRTRKK</sequence>
<evidence type="ECO:0000256" key="1">
    <source>
        <dbReference type="SAM" id="MobiDB-lite"/>
    </source>
</evidence>
<feature type="region of interest" description="Disordered" evidence="1">
    <location>
        <begin position="61"/>
        <end position="92"/>
    </location>
</feature>
<reference evidence="2" key="1">
    <citation type="journal article" date="2021" name="Proc. Natl. Acad. Sci. U.S.A.">
        <title>A Catalog of Tens of Thousands of Viruses from Human Metagenomes Reveals Hidden Associations with Chronic Diseases.</title>
        <authorList>
            <person name="Tisza M.J."/>
            <person name="Buck C.B."/>
        </authorList>
    </citation>
    <scope>NUCLEOTIDE SEQUENCE</scope>
    <source>
        <strain evidence="2">CtByu2</strain>
    </source>
</reference>
<name>A0A8S5S977_9CAUD</name>
<protein>
    <submittedName>
        <fullName evidence="2">Uncharacterized protein</fullName>
    </submittedName>
</protein>
<evidence type="ECO:0000313" key="2">
    <source>
        <dbReference type="EMBL" id="DAF47596.1"/>
    </source>
</evidence>
<accession>A0A8S5S977</accession>
<dbReference type="EMBL" id="BK032557">
    <property type="protein sequence ID" value="DAF47596.1"/>
    <property type="molecule type" value="Genomic_DNA"/>
</dbReference>
<organism evidence="2">
    <name type="scientific">Myoviridae sp. ctByu2</name>
    <dbReference type="NCBI Taxonomy" id="2827668"/>
    <lineage>
        <taxon>Viruses</taxon>
        <taxon>Duplodnaviria</taxon>
        <taxon>Heunggongvirae</taxon>
        <taxon>Uroviricota</taxon>
        <taxon>Caudoviricetes</taxon>
    </lineage>
</organism>